<dbReference type="InterPro" id="IPR028350">
    <property type="entry name" value="DNAC/IstB-like"/>
</dbReference>
<keyword evidence="2" id="KW-0547">Nucleotide-binding</keyword>
<reference evidence="5 6" key="1">
    <citation type="submission" date="2019-11" db="EMBL/GenBank/DDBJ databases">
        <title>Draft genome sequences of five Paenibacillus species of dairy origin.</title>
        <authorList>
            <person name="Olajide A.M."/>
            <person name="Chen S."/>
            <person name="Lapointe G."/>
        </authorList>
    </citation>
    <scope>NUCLEOTIDE SEQUENCE [LARGE SCALE GENOMIC DNA]</scope>
    <source>
        <strain evidence="5 6">2CS3</strain>
    </source>
</reference>
<dbReference type="InterPro" id="IPR027417">
    <property type="entry name" value="P-loop_NTPase"/>
</dbReference>
<evidence type="ECO:0000256" key="1">
    <source>
        <dbReference type="ARBA" id="ARBA00008059"/>
    </source>
</evidence>
<dbReference type="InterPro" id="IPR003593">
    <property type="entry name" value="AAA+_ATPase"/>
</dbReference>
<dbReference type="GO" id="GO:0005524">
    <property type="term" value="F:ATP binding"/>
    <property type="evidence" value="ECO:0007669"/>
    <property type="project" value="UniProtKB-KW"/>
</dbReference>
<dbReference type="NCBIfam" id="NF038214">
    <property type="entry name" value="IS21_help_AAA"/>
    <property type="match status" value="1"/>
</dbReference>
<evidence type="ECO:0000259" key="4">
    <source>
        <dbReference type="SMART" id="SM00382"/>
    </source>
</evidence>
<organism evidence="5 6">
    <name type="scientific">Paenibacillus validus</name>
    <dbReference type="NCBI Taxonomy" id="44253"/>
    <lineage>
        <taxon>Bacteria</taxon>
        <taxon>Bacillati</taxon>
        <taxon>Bacillota</taxon>
        <taxon>Bacilli</taxon>
        <taxon>Bacillales</taxon>
        <taxon>Paenibacillaceae</taxon>
        <taxon>Paenibacillus</taxon>
    </lineage>
</organism>
<sequence length="261" mass="29324">MIELQQRCAQLGWKSIAHRLDALLEEASANSISYAEFLGSLLHVEENHKQEASWNRRVRNARFPFVKTLTEFDFAAQTSVDERRIRDLIARSFYREGHNLMFLGPPGVGKSHLSVAIALEAIHQGQTALFVRADEFMEAAREAAECRQVPKFLRSYARPTILILDEVGYAPFDATSAQILFQVISKRYERGSIIITSNKSYSEWGEMLGSPVLATAILDRLLHHSSVFNMRGDSYRLKEKIRAGVLPSSTKAPRRSGGGEG</sequence>
<comment type="caution">
    <text evidence="5">The sequence shown here is derived from an EMBL/GenBank/DDBJ whole genome shotgun (WGS) entry which is preliminary data.</text>
</comment>
<accession>A0A7X2ZFM0</accession>
<comment type="similarity">
    <text evidence="1">Belongs to the IS21/IS1162 putative ATP-binding protein family.</text>
</comment>
<dbReference type="CDD" id="cd00009">
    <property type="entry name" value="AAA"/>
    <property type="match status" value="1"/>
</dbReference>
<dbReference type="PANTHER" id="PTHR30050">
    <property type="entry name" value="CHROMOSOMAL REPLICATION INITIATOR PROTEIN DNAA"/>
    <property type="match status" value="1"/>
</dbReference>
<dbReference type="GO" id="GO:0006260">
    <property type="term" value="P:DNA replication"/>
    <property type="evidence" value="ECO:0007669"/>
    <property type="project" value="TreeGrafter"/>
</dbReference>
<keyword evidence="3" id="KW-0067">ATP-binding</keyword>
<proteinExistence type="inferred from homology"/>
<dbReference type="Pfam" id="PF01695">
    <property type="entry name" value="IstB_IS21"/>
    <property type="match status" value="1"/>
</dbReference>
<dbReference type="SMART" id="SM00382">
    <property type="entry name" value="AAA"/>
    <property type="match status" value="1"/>
</dbReference>
<keyword evidence="6" id="KW-1185">Reference proteome</keyword>
<evidence type="ECO:0000256" key="2">
    <source>
        <dbReference type="ARBA" id="ARBA00022741"/>
    </source>
</evidence>
<gene>
    <name evidence="5" type="ORF">GNP93_25680</name>
</gene>
<dbReference type="PANTHER" id="PTHR30050:SF4">
    <property type="entry name" value="ATP-BINDING PROTEIN RV3427C IN INSERTION SEQUENCE-RELATED"/>
    <property type="match status" value="1"/>
</dbReference>
<dbReference type="EMBL" id="WNZX01000039">
    <property type="protein sequence ID" value="MUG73986.1"/>
    <property type="molecule type" value="Genomic_DNA"/>
</dbReference>
<dbReference type="PIRSF" id="PIRSF003073">
    <property type="entry name" value="DNAC_TnpB_IstB"/>
    <property type="match status" value="1"/>
</dbReference>
<evidence type="ECO:0000256" key="3">
    <source>
        <dbReference type="ARBA" id="ARBA00022840"/>
    </source>
</evidence>
<dbReference type="InterPro" id="IPR047661">
    <property type="entry name" value="IstB"/>
</dbReference>
<dbReference type="AlphaFoldDB" id="A0A7X2ZFM0"/>
<name>A0A7X2ZFM0_9BACL</name>
<evidence type="ECO:0000313" key="6">
    <source>
        <dbReference type="Proteomes" id="UP000450917"/>
    </source>
</evidence>
<dbReference type="Proteomes" id="UP000450917">
    <property type="component" value="Unassembled WGS sequence"/>
</dbReference>
<feature type="domain" description="AAA+ ATPase" evidence="4">
    <location>
        <begin position="96"/>
        <end position="228"/>
    </location>
</feature>
<dbReference type="SUPFAM" id="SSF52540">
    <property type="entry name" value="P-loop containing nucleoside triphosphate hydrolases"/>
    <property type="match status" value="1"/>
</dbReference>
<evidence type="ECO:0000313" key="5">
    <source>
        <dbReference type="EMBL" id="MUG73986.1"/>
    </source>
</evidence>
<protein>
    <submittedName>
        <fullName evidence="5">AAA family ATPase</fullName>
    </submittedName>
</protein>
<dbReference type="InterPro" id="IPR002611">
    <property type="entry name" value="IstB_ATP-bd"/>
</dbReference>
<dbReference type="Gene3D" id="3.40.50.300">
    <property type="entry name" value="P-loop containing nucleotide triphosphate hydrolases"/>
    <property type="match status" value="1"/>
</dbReference>